<proteinExistence type="predicted"/>
<dbReference type="PROSITE" id="PS00138">
    <property type="entry name" value="SUBTILASE_SER"/>
    <property type="match status" value="1"/>
</dbReference>
<dbReference type="InterPro" id="IPR023828">
    <property type="entry name" value="Peptidase_S8_Ser-AS"/>
</dbReference>
<keyword evidence="13" id="KW-0865">Zymogen</keyword>
<dbReference type="PANTHER" id="PTHR14218">
    <property type="entry name" value="PROTEASE S8 TRIPEPTIDYL PEPTIDASE I CLN2"/>
    <property type="match status" value="1"/>
</dbReference>
<evidence type="ECO:0000256" key="17">
    <source>
        <dbReference type="SAM" id="SignalP"/>
    </source>
</evidence>
<gene>
    <name evidence="19" type="ORF">HII31_04726</name>
</gene>
<feature type="active site" description="Charge relay system" evidence="15">
    <location>
        <position position="510"/>
    </location>
</feature>
<evidence type="ECO:0000256" key="16">
    <source>
        <dbReference type="SAM" id="Phobius"/>
    </source>
</evidence>
<dbReference type="SUPFAM" id="SSF54897">
    <property type="entry name" value="Protease propeptides/inhibitors"/>
    <property type="match status" value="1"/>
</dbReference>
<evidence type="ECO:0000256" key="14">
    <source>
        <dbReference type="ARBA" id="ARBA00023180"/>
    </source>
</evidence>
<feature type="binding site" evidence="15">
    <location>
        <position position="573"/>
    </location>
    <ligand>
        <name>Ca(2+)</name>
        <dbReference type="ChEBI" id="CHEBI:29108"/>
    </ligand>
</feature>
<evidence type="ECO:0000256" key="4">
    <source>
        <dbReference type="ARBA" id="ARBA00012462"/>
    </source>
</evidence>
<comment type="subcellular location">
    <subcellularLocation>
        <location evidence="3">Secreted</location>
        <location evidence="3">Extracellular space</location>
    </subcellularLocation>
</comment>
<dbReference type="PROSITE" id="PS51695">
    <property type="entry name" value="SEDOLISIN"/>
    <property type="match status" value="1"/>
</dbReference>
<feature type="signal peptide" evidence="17">
    <location>
        <begin position="1"/>
        <end position="17"/>
    </location>
</feature>
<feature type="binding site" evidence="15">
    <location>
        <position position="553"/>
    </location>
    <ligand>
        <name>Ca(2+)</name>
        <dbReference type="ChEBI" id="CHEBI:29108"/>
    </ligand>
</feature>
<feature type="active site" description="Charge relay system" evidence="15">
    <location>
        <position position="294"/>
    </location>
</feature>
<dbReference type="InterPro" id="IPR036852">
    <property type="entry name" value="Peptidase_S8/S53_dom_sf"/>
</dbReference>
<feature type="binding site" evidence="15">
    <location>
        <position position="552"/>
    </location>
    <ligand>
        <name>Ca(2+)</name>
        <dbReference type="ChEBI" id="CHEBI:29108"/>
    </ligand>
</feature>
<keyword evidence="11 15" id="KW-0106">Calcium</keyword>
<dbReference type="InterPro" id="IPR000209">
    <property type="entry name" value="Peptidase_S8/S53_dom"/>
</dbReference>
<dbReference type="GO" id="GO:0005576">
    <property type="term" value="C:extracellular region"/>
    <property type="evidence" value="ECO:0007669"/>
    <property type="project" value="UniProtKB-SubCell"/>
</dbReference>
<dbReference type="PANTHER" id="PTHR14218:SF39">
    <property type="entry name" value="PEPTIDASE S53 DOMAIN-CONTAINING PROTEIN"/>
    <property type="match status" value="1"/>
</dbReference>
<evidence type="ECO:0000256" key="6">
    <source>
        <dbReference type="ARBA" id="ARBA00022670"/>
    </source>
</evidence>
<evidence type="ECO:0000256" key="15">
    <source>
        <dbReference type="PROSITE-ProRule" id="PRU01032"/>
    </source>
</evidence>
<evidence type="ECO:0000256" key="12">
    <source>
        <dbReference type="ARBA" id="ARBA00023026"/>
    </source>
</evidence>
<keyword evidence="5" id="KW-0964">Secreted</keyword>
<reference evidence="19" key="1">
    <citation type="submission" date="2020-04" db="EMBL/GenBank/DDBJ databases">
        <title>Draft genome resource of the tomato pathogen Pseudocercospora fuligena.</title>
        <authorList>
            <person name="Zaccaron A."/>
        </authorList>
    </citation>
    <scope>NUCLEOTIDE SEQUENCE</scope>
    <source>
        <strain evidence="19">PF001</strain>
    </source>
</reference>
<comment type="cofactor">
    <cofactor evidence="15">
        <name>Ca(2+)</name>
        <dbReference type="ChEBI" id="CHEBI:29108"/>
    </cofactor>
    <text evidence="15">Binds 1 Ca(2+) ion per subunit.</text>
</comment>
<keyword evidence="9 15" id="KW-0378">Hydrolase</keyword>
<sequence length="1054" mass="115398">MKAVFALGLAGLSAVNAAPLDDRSDYAVHSSHFVPSGWERSGKPDPEHTINLRIGLKQSSFDELERHLYEVSDPNHSRYGQHLSVEEIRAFTAPSGEALSAVEDWLQSHGILSEQVEYSPAKDWAVIALPVKQVEKLLDTEYHQYQDGEGAQVVRTTEYSLPRFLHGHIDTVQPTNYWGKPELHSSDLKIVDLSAADSVETLAAAAAPAACAGTSVSLNCVRSLYNTIDYTPKVPQKNYAAWTNYLGQVPSDSDFHQYIAQQRPDANQSYAFTRTIIVNASDDQTNPGVEANLDSQALGGFIVPTKLTTYSTGGSPPFTPDINTPTNTNEPYLTWLDYVLKQVNLPGVISTSYGDDEQTVPLNYAQRVCAEFAQLGARGITLLVSSGDNGVGAAAASACVSNDGKNTTKFLPAFPASCPYVTTIGGTRDFSPEQVAFDTSNGYVAGSGFSEYFTRPGYQAIQVLKYLSSIGSLNKGLFNPNGRAYPDISAQSYRFQVVYKGRTIGVDGTSVASPIAAGVLTLVNDALMAAGRPPLGFMNPLLYASNGAGYTDVTVGNSTGCSTGGFPSGKGWDVASGFGTPNFKAIRASLGYFAFLEAYKFSPLLDNEKPTYHLVIKALPEADVEDWAWSRGSYSTFPTGPGHCHIEGGIRLLLAQSKSGFREAIPGRLLSGRVLEALNLAPCTFASFQQASGVFSAHTFIKEEEHASNDFLRLIFRTPQKWECSTGGLATAYNFKTGITTALNLGYVFDLDQVKLDIPSPSLQAFAKQLLDCQDRWSHPLLLPCQFLVAHTLRTRNYVIGKVSHQVVLLEHSVGVTKAGRSQRNYLDFPDEGEHADDQRLFVGDHLQRDHAKKLIASINDLSTWIIFAKRSPQWDIDCANFLLGLLTGNEKILTTQSSSRQVFRETLDYIRNYAEACLEVTQTSEARMQLQLDILYTTIAQDDGQTSARIAASAGKDSTSMKIIALITAAYLPGTFVATLFSMSMFVWQNGGSSEESNVSPDFWVYWAVTIPLTIVTIAGWGIWWKFEEHRFDRDIQQAVSDRPRPKKGMRLW</sequence>
<dbReference type="EC" id="3.4.14.10" evidence="4"/>
<evidence type="ECO:0000256" key="3">
    <source>
        <dbReference type="ARBA" id="ARBA00004239"/>
    </source>
</evidence>
<comment type="caution">
    <text evidence="19">The sequence shown here is derived from an EMBL/GenBank/DDBJ whole genome shotgun (WGS) entry which is preliminary data.</text>
</comment>
<evidence type="ECO:0000256" key="13">
    <source>
        <dbReference type="ARBA" id="ARBA00023145"/>
    </source>
</evidence>
<evidence type="ECO:0000256" key="1">
    <source>
        <dbReference type="ARBA" id="ARBA00001910"/>
    </source>
</evidence>
<evidence type="ECO:0000313" key="20">
    <source>
        <dbReference type="Proteomes" id="UP000660729"/>
    </source>
</evidence>
<name>A0A8H6RMQ6_9PEZI</name>
<keyword evidence="16" id="KW-0472">Membrane</keyword>
<dbReference type="AlphaFoldDB" id="A0A8H6RMQ6"/>
<evidence type="ECO:0000256" key="8">
    <source>
        <dbReference type="ARBA" id="ARBA00022729"/>
    </source>
</evidence>
<keyword evidence="12" id="KW-0843">Virulence</keyword>
<keyword evidence="8 17" id="KW-0732">Signal</keyword>
<evidence type="ECO:0000256" key="5">
    <source>
        <dbReference type="ARBA" id="ARBA00022525"/>
    </source>
</evidence>
<dbReference type="InterPro" id="IPR015366">
    <property type="entry name" value="S53_propep"/>
</dbReference>
<dbReference type="FunFam" id="3.40.50.200:FF:000015">
    <property type="entry name" value="Tripeptidyl peptidase A"/>
    <property type="match status" value="1"/>
</dbReference>
<evidence type="ECO:0000256" key="7">
    <source>
        <dbReference type="ARBA" id="ARBA00022723"/>
    </source>
</evidence>
<evidence type="ECO:0000313" key="19">
    <source>
        <dbReference type="EMBL" id="KAF7193953.1"/>
    </source>
</evidence>
<comment type="function">
    <text evidence="2">Secreted tripeptidyl-peptidase which degrades proteins at acidic pHs and is involved in virulence.</text>
</comment>
<keyword evidence="16" id="KW-1133">Transmembrane helix</keyword>
<feature type="domain" description="Peptidase S53" evidence="18">
    <location>
        <begin position="215"/>
        <end position="593"/>
    </location>
</feature>
<evidence type="ECO:0000259" key="18">
    <source>
        <dbReference type="PROSITE" id="PS51695"/>
    </source>
</evidence>
<keyword evidence="16" id="KW-0812">Transmembrane</keyword>
<organism evidence="19 20">
    <name type="scientific">Pseudocercospora fuligena</name>
    <dbReference type="NCBI Taxonomy" id="685502"/>
    <lineage>
        <taxon>Eukaryota</taxon>
        <taxon>Fungi</taxon>
        <taxon>Dikarya</taxon>
        <taxon>Ascomycota</taxon>
        <taxon>Pezizomycotina</taxon>
        <taxon>Dothideomycetes</taxon>
        <taxon>Dothideomycetidae</taxon>
        <taxon>Mycosphaerellales</taxon>
        <taxon>Mycosphaerellaceae</taxon>
        <taxon>Pseudocercospora</taxon>
    </lineage>
</organism>
<evidence type="ECO:0000256" key="9">
    <source>
        <dbReference type="ARBA" id="ARBA00022801"/>
    </source>
</evidence>
<feature type="active site" description="Charge relay system" evidence="15">
    <location>
        <position position="290"/>
    </location>
</feature>
<keyword evidence="7 15" id="KW-0479">Metal-binding</keyword>
<dbReference type="GO" id="GO:0004252">
    <property type="term" value="F:serine-type endopeptidase activity"/>
    <property type="evidence" value="ECO:0007669"/>
    <property type="project" value="UniProtKB-UniRule"/>
</dbReference>
<evidence type="ECO:0000256" key="2">
    <source>
        <dbReference type="ARBA" id="ARBA00002451"/>
    </source>
</evidence>
<dbReference type="InterPro" id="IPR030400">
    <property type="entry name" value="Sedolisin_dom"/>
</dbReference>
<dbReference type="Gene3D" id="3.40.50.200">
    <property type="entry name" value="Peptidase S8/S53 domain"/>
    <property type="match status" value="1"/>
</dbReference>
<evidence type="ECO:0000256" key="10">
    <source>
        <dbReference type="ARBA" id="ARBA00022825"/>
    </source>
</evidence>
<dbReference type="Gene3D" id="1.20.58.340">
    <property type="entry name" value="Magnesium transport protein CorA, transmembrane region"/>
    <property type="match status" value="1"/>
</dbReference>
<dbReference type="GO" id="GO:0046872">
    <property type="term" value="F:metal ion binding"/>
    <property type="evidence" value="ECO:0007669"/>
    <property type="project" value="UniProtKB-UniRule"/>
</dbReference>
<dbReference type="SMART" id="SM00944">
    <property type="entry name" value="Pro-kuma_activ"/>
    <property type="match status" value="1"/>
</dbReference>
<dbReference type="GO" id="GO:0008240">
    <property type="term" value="F:tripeptidyl-peptidase activity"/>
    <property type="evidence" value="ECO:0007669"/>
    <property type="project" value="UniProtKB-EC"/>
</dbReference>
<evidence type="ECO:0000256" key="11">
    <source>
        <dbReference type="ARBA" id="ARBA00022837"/>
    </source>
</evidence>
<keyword evidence="20" id="KW-1185">Reference proteome</keyword>
<comment type="catalytic activity">
    <reaction evidence="1">
        <text>Release of an N-terminal tripeptide from a polypeptide.</text>
        <dbReference type="EC" id="3.4.14.10"/>
    </reaction>
</comment>
<dbReference type="CDD" id="cd11377">
    <property type="entry name" value="Pro-peptidase_S53"/>
    <property type="match status" value="1"/>
</dbReference>
<dbReference type="SUPFAM" id="SSF52743">
    <property type="entry name" value="Subtilisin-like"/>
    <property type="match status" value="1"/>
</dbReference>
<keyword evidence="10 15" id="KW-0720">Serine protease</keyword>
<feature type="transmembrane region" description="Helical" evidence="16">
    <location>
        <begin position="1004"/>
        <end position="1025"/>
    </location>
</feature>
<protein>
    <recommendedName>
        <fullName evidence="4">tripeptidyl-peptidase II</fullName>
        <ecNumber evidence="4">3.4.14.10</ecNumber>
    </recommendedName>
</protein>
<dbReference type="GO" id="GO:0006508">
    <property type="term" value="P:proteolysis"/>
    <property type="evidence" value="ECO:0007669"/>
    <property type="project" value="UniProtKB-KW"/>
</dbReference>
<dbReference type="OrthoDB" id="409122at2759"/>
<dbReference type="CDD" id="cd04056">
    <property type="entry name" value="Peptidases_S53"/>
    <property type="match status" value="1"/>
</dbReference>
<dbReference type="Pfam" id="PF00082">
    <property type="entry name" value="Peptidase_S8"/>
    <property type="match status" value="1"/>
</dbReference>
<keyword evidence="6 15" id="KW-0645">Protease</keyword>
<dbReference type="Proteomes" id="UP000660729">
    <property type="component" value="Unassembled WGS sequence"/>
</dbReference>
<feature type="transmembrane region" description="Helical" evidence="16">
    <location>
        <begin position="964"/>
        <end position="984"/>
    </location>
</feature>
<accession>A0A8H6RMQ6</accession>
<feature type="chain" id="PRO_5034338901" description="tripeptidyl-peptidase II" evidence="17">
    <location>
        <begin position="18"/>
        <end position="1054"/>
    </location>
</feature>
<feature type="binding site" evidence="15">
    <location>
        <position position="571"/>
    </location>
    <ligand>
        <name>Ca(2+)</name>
        <dbReference type="ChEBI" id="CHEBI:29108"/>
    </ligand>
</feature>
<keyword evidence="14" id="KW-0325">Glycoprotein</keyword>
<dbReference type="EMBL" id="JABCIY010000068">
    <property type="protein sequence ID" value="KAF7193953.1"/>
    <property type="molecule type" value="Genomic_DNA"/>
</dbReference>
<dbReference type="InterPro" id="IPR050819">
    <property type="entry name" value="Tripeptidyl-peptidase_I"/>
</dbReference>
<dbReference type="Pfam" id="PF09286">
    <property type="entry name" value="Pro-kuma_activ"/>
    <property type="match status" value="1"/>
</dbReference>